<name>W6N5S6_CLOTY</name>
<dbReference type="GeneID" id="29420043"/>
<reference evidence="1 2" key="1">
    <citation type="journal article" date="2015" name="Genome Announc.">
        <title>Draft Genome Sequence of Clostridium tyrobutyricum Strain DIVETGP, Isolated from Cow's Milk for Grana Padano Production.</title>
        <authorList>
            <person name="Soggiu A."/>
            <person name="Piras C."/>
            <person name="Gaiarsa S."/>
            <person name="Sassera D."/>
            <person name="Roncada P."/>
            <person name="Bendixen E."/>
            <person name="Brasca M."/>
            <person name="Bonizzi L."/>
        </authorList>
    </citation>
    <scope>NUCLEOTIDE SEQUENCE [LARGE SCALE GENOMIC DNA]</scope>
    <source>
        <strain evidence="1 2">DIVETGP</strain>
    </source>
</reference>
<accession>W6N5S6</accession>
<dbReference type="Proteomes" id="UP000019482">
    <property type="component" value="Unassembled WGS sequence"/>
</dbReference>
<dbReference type="AlphaFoldDB" id="W6N5S6"/>
<dbReference type="EMBL" id="CBXI010000024">
    <property type="protein sequence ID" value="CDL91455.1"/>
    <property type="molecule type" value="Genomic_DNA"/>
</dbReference>
<protein>
    <submittedName>
        <fullName evidence="1">Uncharacterized protein</fullName>
    </submittedName>
</protein>
<sequence>MATYIGIIAPYLSMPVVGILTNLRPSKYHIGIITNSGEGMTLISNMTDLRATKYRMGINLYNYNYEPFRRIPKEHILNKLSRDNMTY</sequence>
<evidence type="ECO:0000313" key="2">
    <source>
        <dbReference type="Proteomes" id="UP000019482"/>
    </source>
</evidence>
<comment type="caution">
    <text evidence="1">The sequence shown here is derived from an EMBL/GenBank/DDBJ whole genome shotgun (WGS) entry which is preliminary data.</text>
</comment>
<proteinExistence type="predicted"/>
<organism evidence="1 2">
    <name type="scientific">Clostridium tyrobutyricum DIVETGP</name>
    <dbReference type="NCBI Taxonomy" id="1408889"/>
    <lineage>
        <taxon>Bacteria</taxon>
        <taxon>Bacillati</taxon>
        <taxon>Bacillota</taxon>
        <taxon>Clostridia</taxon>
        <taxon>Eubacteriales</taxon>
        <taxon>Clostridiaceae</taxon>
        <taxon>Clostridium</taxon>
    </lineage>
</organism>
<dbReference type="RefSeq" id="WP_017895686.1">
    <property type="nucleotide sequence ID" value="NZ_CBXI010000024.1"/>
</dbReference>
<gene>
    <name evidence="1" type="ORF">CTDIVETGP_1525</name>
</gene>
<evidence type="ECO:0000313" key="1">
    <source>
        <dbReference type="EMBL" id="CDL91455.1"/>
    </source>
</evidence>
<keyword evidence="2" id="KW-1185">Reference proteome</keyword>